<dbReference type="GO" id="GO:0005829">
    <property type="term" value="C:cytosol"/>
    <property type="evidence" value="ECO:0007669"/>
    <property type="project" value="GOC"/>
</dbReference>
<dbReference type="AlphaFoldDB" id="A0A4S4KDM1"/>
<evidence type="ECO:0000313" key="2">
    <source>
        <dbReference type="EMBL" id="THG96188.1"/>
    </source>
</evidence>
<keyword evidence="3" id="KW-1185">Reference proteome</keyword>
<dbReference type="InterPro" id="IPR057981">
    <property type="entry name" value="TPR_LAA1-like_C"/>
</dbReference>
<feature type="domain" description="LAA1-like C-terminal TPR repeats" evidence="1">
    <location>
        <begin position="329"/>
        <end position="418"/>
    </location>
</feature>
<proteinExistence type="predicted"/>
<dbReference type="GO" id="GO:0008104">
    <property type="term" value="P:intracellular protein localization"/>
    <property type="evidence" value="ECO:0007669"/>
    <property type="project" value="TreeGrafter"/>
</dbReference>
<evidence type="ECO:0000259" key="1">
    <source>
        <dbReference type="Pfam" id="PF25808"/>
    </source>
</evidence>
<comment type="caution">
    <text evidence="2">The sequence shown here is derived from an EMBL/GenBank/DDBJ whole genome shotgun (WGS) entry which is preliminary data.</text>
</comment>
<name>A0A4S4KDM1_9APHY</name>
<dbReference type="EMBL" id="SGPJ01000254">
    <property type="protein sequence ID" value="THG96188.1"/>
    <property type="molecule type" value="Genomic_DNA"/>
</dbReference>
<dbReference type="GO" id="GO:0030139">
    <property type="term" value="C:endocytic vesicle"/>
    <property type="evidence" value="ECO:0007669"/>
    <property type="project" value="TreeGrafter"/>
</dbReference>
<organism evidence="2 3">
    <name type="scientific">Hermanssonia centrifuga</name>
    <dbReference type="NCBI Taxonomy" id="98765"/>
    <lineage>
        <taxon>Eukaryota</taxon>
        <taxon>Fungi</taxon>
        <taxon>Dikarya</taxon>
        <taxon>Basidiomycota</taxon>
        <taxon>Agaricomycotina</taxon>
        <taxon>Agaricomycetes</taxon>
        <taxon>Polyporales</taxon>
        <taxon>Meruliaceae</taxon>
        <taxon>Hermanssonia</taxon>
    </lineage>
</organism>
<dbReference type="GO" id="GO:0005794">
    <property type="term" value="C:Golgi apparatus"/>
    <property type="evidence" value="ECO:0007669"/>
    <property type="project" value="TreeGrafter"/>
</dbReference>
<dbReference type="GO" id="GO:0006897">
    <property type="term" value="P:endocytosis"/>
    <property type="evidence" value="ECO:0007669"/>
    <property type="project" value="TreeGrafter"/>
</dbReference>
<accession>A0A4S4KDM1</accession>
<dbReference type="Pfam" id="PF25468">
    <property type="entry name" value="HEAT_HEATR5A"/>
    <property type="match status" value="1"/>
</dbReference>
<sequence length="438" mass="47594">KSQDYLVKVVEPYRTTLASLWIGSLRDYASIRAGIELLDDTSAVDSSFSSLGKEVLLPYYRDSWSITLQAVTSAMESGDPAIRVAMDGGDPTSTDSEPTLNGGTASEHTTAFFFVIFGLVFEALVTSTPDTGTQNVRTSIVALKALNCLVQNKYAGDAFCDLTIFEEVVNLCYRMALTEPIAVQTYLVDTLASLAHNVARNYGTKAEKEYSAPPQTHCLRICAYVLKRVIGNPRDAAAQILKDEISEVDLVGPSLKSLKKLLETLPESPGDQVKFEKMVHGILSACLVNIDAMRGREGPACQKKIKSNLLATVLVLTVVPPSIKISISVIEHSCFLISQKLIEPDEMSITAAHCAKTLIIASTLGNRSLRNCVKLLLPGMIECIAKIVAGDENETPDLRTQIVGEIWKAFSALFSSTPEDLREPPSSFGLIAYDDYAT</sequence>
<feature type="non-terminal residue" evidence="2">
    <location>
        <position position="1"/>
    </location>
</feature>
<evidence type="ECO:0000313" key="3">
    <source>
        <dbReference type="Proteomes" id="UP000309038"/>
    </source>
</evidence>
<dbReference type="PANTHER" id="PTHR21663:SF0">
    <property type="entry name" value="HEAT REPEAT-CONTAINING PROTEIN 5B"/>
    <property type="match status" value="1"/>
</dbReference>
<dbReference type="PANTHER" id="PTHR21663">
    <property type="entry name" value="HYPOTHETICAL HEAT DOMAIN-CONTAINING"/>
    <property type="match status" value="1"/>
</dbReference>
<dbReference type="Pfam" id="PF25808">
    <property type="entry name" value="TPR_LAA1_C"/>
    <property type="match status" value="1"/>
</dbReference>
<dbReference type="GO" id="GO:0042147">
    <property type="term" value="P:retrograde transport, endosome to Golgi"/>
    <property type="evidence" value="ECO:0007669"/>
    <property type="project" value="TreeGrafter"/>
</dbReference>
<dbReference type="GO" id="GO:0016020">
    <property type="term" value="C:membrane"/>
    <property type="evidence" value="ECO:0007669"/>
    <property type="project" value="TreeGrafter"/>
</dbReference>
<protein>
    <recommendedName>
        <fullName evidence="1">LAA1-like C-terminal TPR repeats domain-containing protein</fullName>
    </recommendedName>
</protein>
<dbReference type="InterPro" id="IPR040108">
    <property type="entry name" value="Laa1/Sip1/HEATR5"/>
</dbReference>
<gene>
    <name evidence="2" type="ORF">EW026_g5595</name>
</gene>
<dbReference type="Proteomes" id="UP000309038">
    <property type="component" value="Unassembled WGS sequence"/>
</dbReference>
<reference evidence="2 3" key="1">
    <citation type="submission" date="2019-02" db="EMBL/GenBank/DDBJ databases">
        <title>Genome sequencing of the rare red list fungi Phlebia centrifuga.</title>
        <authorList>
            <person name="Buettner E."/>
            <person name="Kellner H."/>
        </authorList>
    </citation>
    <scope>NUCLEOTIDE SEQUENCE [LARGE SCALE GENOMIC DNA]</scope>
    <source>
        <strain evidence="2 3">DSM 108282</strain>
    </source>
</reference>